<dbReference type="InterPro" id="IPR006675">
    <property type="entry name" value="HDIG_dom"/>
</dbReference>
<dbReference type="PANTHER" id="PTHR46173:SF1">
    <property type="entry name" value="CCA TRNA NUCLEOTIDYLTRANSFERASE 1, MITOCHONDRIAL"/>
    <property type="match status" value="1"/>
</dbReference>
<dbReference type="GO" id="GO:0000049">
    <property type="term" value="F:tRNA binding"/>
    <property type="evidence" value="ECO:0007669"/>
    <property type="project" value="TreeGrafter"/>
</dbReference>
<dbReference type="GO" id="GO:0016779">
    <property type="term" value="F:nucleotidyltransferase activity"/>
    <property type="evidence" value="ECO:0007669"/>
    <property type="project" value="UniProtKB-KW"/>
</dbReference>
<dbReference type="GO" id="GO:0046872">
    <property type="term" value="F:metal ion binding"/>
    <property type="evidence" value="ECO:0007669"/>
    <property type="project" value="UniProtKB-KW"/>
</dbReference>
<dbReference type="Pfam" id="PF01743">
    <property type="entry name" value="PolyA_pol"/>
    <property type="match status" value="1"/>
</dbReference>
<dbReference type="InterPro" id="IPR043519">
    <property type="entry name" value="NT_sf"/>
</dbReference>
<evidence type="ECO:0000256" key="1">
    <source>
        <dbReference type="ARBA" id="ARBA00001946"/>
    </source>
</evidence>
<dbReference type="GO" id="GO:0000166">
    <property type="term" value="F:nucleotide binding"/>
    <property type="evidence" value="ECO:0007669"/>
    <property type="project" value="UniProtKB-KW"/>
</dbReference>
<dbReference type="SUPFAM" id="SSF81301">
    <property type="entry name" value="Nucleotidyltransferase"/>
    <property type="match status" value="1"/>
</dbReference>
<accession>A0A2M8G0Y4</accession>
<reference evidence="12" key="1">
    <citation type="submission" date="2017-09" db="EMBL/GenBank/DDBJ databases">
        <title>Depth-based differentiation of microbial function through sediment-hosted aquifers and enrichment of novel symbionts in the deep terrestrial subsurface.</title>
        <authorList>
            <person name="Probst A.J."/>
            <person name="Ladd B."/>
            <person name="Jarett J.K."/>
            <person name="Geller-Mcgrath D.E."/>
            <person name="Sieber C.M.K."/>
            <person name="Emerson J.B."/>
            <person name="Anantharaman K."/>
            <person name="Thomas B.C."/>
            <person name="Malmstrom R."/>
            <person name="Stieglmeier M."/>
            <person name="Klingl A."/>
            <person name="Woyke T."/>
            <person name="Ryan C.M."/>
            <person name="Banfield J.F."/>
        </authorList>
    </citation>
    <scope>NUCLEOTIDE SEQUENCE [LARGE SCALE GENOMIC DNA]</scope>
</reference>
<feature type="region of interest" description="Disordered" evidence="9">
    <location>
        <begin position="471"/>
        <end position="496"/>
    </location>
</feature>
<keyword evidence="7" id="KW-0460">Magnesium</keyword>
<feature type="domain" description="HD" evidence="10">
    <location>
        <begin position="262"/>
        <end position="365"/>
    </location>
</feature>
<evidence type="ECO:0000256" key="6">
    <source>
        <dbReference type="ARBA" id="ARBA00022741"/>
    </source>
</evidence>
<proteinExistence type="inferred from homology"/>
<comment type="cofactor">
    <cofactor evidence="1">
        <name>Mg(2+)</name>
        <dbReference type="ChEBI" id="CHEBI:18420"/>
    </cofactor>
</comment>
<evidence type="ECO:0000256" key="4">
    <source>
        <dbReference type="ARBA" id="ARBA00022695"/>
    </source>
</evidence>
<dbReference type="GO" id="GO:0008033">
    <property type="term" value="P:tRNA processing"/>
    <property type="evidence" value="ECO:0007669"/>
    <property type="project" value="UniProtKB-KW"/>
</dbReference>
<dbReference type="InterPro" id="IPR050264">
    <property type="entry name" value="Bact_CCA-adding_enz_type3_sf"/>
</dbReference>
<dbReference type="AlphaFoldDB" id="A0A2M8G0Y4"/>
<keyword evidence="8" id="KW-0694">RNA-binding</keyword>
<gene>
    <name evidence="11" type="ORF">CO020_01360</name>
</gene>
<evidence type="ECO:0000313" key="12">
    <source>
        <dbReference type="Proteomes" id="UP000229674"/>
    </source>
</evidence>
<dbReference type="Gene3D" id="3.30.460.10">
    <property type="entry name" value="Beta Polymerase, domain 2"/>
    <property type="match status" value="1"/>
</dbReference>
<keyword evidence="2 8" id="KW-0808">Transferase</keyword>
<evidence type="ECO:0000256" key="9">
    <source>
        <dbReference type="SAM" id="MobiDB-lite"/>
    </source>
</evidence>
<evidence type="ECO:0000256" key="3">
    <source>
        <dbReference type="ARBA" id="ARBA00022694"/>
    </source>
</evidence>
<keyword evidence="4" id="KW-0548">Nucleotidyltransferase</keyword>
<protein>
    <recommendedName>
        <fullName evidence="10">HD domain-containing protein</fullName>
    </recommendedName>
</protein>
<dbReference type="PROSITE" id="PS51831">
    <property type="entry name" value="HD"/>
    <property type="match status" value="1"/>
</dbReference>
<dbReference type="InterPro" id="IPR002646">
    <property type="entry name" value="PolA_pol_head_dom"/>
</dbReference>
<dbReference type="InterPro" id="IPR032828">
    <property type="entry name" value="PolyA_RNA-bd"/>
</dbReference>
<dbReference type="PANTHER" id="PTHR46173">
    <property type="entry name" value="CCA TRNA NUCLEOTIDYLTRANSFERASE 1, MITOCHONDRIAL"/>
    <property type="match status" value="1"/>
</dbReference>
<comment type="similarity">
    <text evidence="8">Belongs to the tRNA nucleotidyltransferase/poly(A) polymerase family.</text>
</comment>
<evidence type="ECO:0000256" key="8">
    <source>
        <dbReference type="RuleBase" id="RU003953"/>
    </source>
</evidence>
<keyword evidence="5" id="KW-0479">Metal-binding</keyword>
<dbReference type="Gene3D" id="1.10.246.80">
    <property type="match status" value="1"/>
</dbReference>
<name>A0A2M8G0Y4_9BACT</name>
<organism evidence="11 12">
    <name type="scientific">Candidatus Colwellbacteria bacterium CG_4_9_14_0_2_um_filter_50_12</name>
    <dbReference type="NCBI Taxonomy" id="1974538"/>
    <lineage>
        <taxon>Bacteria</taxon>
        <taxon>Candidatus Colwelliibacteriota</taxon>
    </lineage>
</organism>
<evidence type="ECO:0000256" key="5">
    <source>
        <dbReference type="ARBA" id="ARBA00022723"/>
    </source>
</evidence>
<dbReference type="SUPFAM" id="SSF81891">
    <property type="entry name" value="Poly A polymerase C-terminal region-like"/>
    <property type="match status" value="1"/>
</dbReference>
<evidence type="ECO:0000259" key="10">
    <source>
        <dbReference type="PROSITE" id="PS51831"/>
    </source>
</evidence>
<dbReference type="InterPro" id="IPR006674">
    <property type="entry name" value="HD_domain"/>
</dbReference>
<evidence type="ECO:0000313" key="11">
    <source>
        <dbReference type="EMBL" id="PJC65313.1"/>
    </source>
</evidence>
<comment type="caution">
    <text evidence="11">The sequence shown here is derived from an EMBL/GenBank/DDBJ whole genome shotgun (WGS) entry which is preliminary data.</text>
</comment>
<dbReference type="Gene3D" id="1.10.3090.10">
    <property type="entry name" value="cca-adding enzyme, domain 2"/>
    <property type="match status" value="1"/>
</dbReference>
<evidence type="ECO:0000256" key="7">
    <source>
        <dbReference type="ARBA" id="ARBA00022842"/>
    </source>
</evidence>
<dbReference type="Proteomes" id="UP000229674">
    <property type="component" value="Unassembled WGS sequence"/>
</dbReference>
<dbReference type="CDD" id="cd00077">
    <property type="entry name" value="HDc"/>
    <property type="match status" value="1"/>
</dbReference>
<dbReference type="CDD" id="cd05398">
    <property type="entry name" value="NT_ClassII-CCAase"/>
    <property type="match status" value="1"/>
</dbReference>
<dbReference type="EMBL" id="PFQX01000051">
    <property type="protein sequence ID" value="PJC65313.1"/>
    <property type="molecule type" value="Genomic_DNA"/>
</dbReference>
<feature type="compositionally biased region" description="Basic and acidic residues" evidence="9">
    <location>
        <begin position="477"/>
        <end position="496"/>
    </location>
</feature>
<sequence>MKLDIPKEVSEIAAKLTAAGYLSYLVGGSVRDLLLNRTPKDWDIATNAKPDEIQKLFSDSVYENEFGTVGVKTRSDDPTLAVVEVTTFREEESYSDFRHPDKVKFADTIEKDLARRDFTVNAMALDAKGWTVDPYGGETDLDKKLIRAVGDPDRRFKEDALRLIRAVRFASELGGFSAKGGPASGWKIEEKTAEAIKRNSALLGKISAERVRDELTKLIMSDNSGPKEGVEQLEEFGLLYYILPELREGIGVTQNKHHIYTVWEHSLRALDYSAHHGAPLEIRLASLLHDVGKPRAKQGEGPDSTFYGHEAVGARMTRVILGRLRFSNKVIDQVTHLVRHHLFYYNVGEVTAAGVRRFLSRVGSENIDDLIKVRESDRVGSGVPKAVPYKLRHLRFMLEKVKTDPISPKMLAIDGNDVMELLAVPPSPRIGFILGILLEDVLDDPNKNTSKNLEARARGLNELSDAKLAGLAKKAKERKDESQQGIEEEMKKKYYV</sequence>
<dbReference type="Pfam" id="PF01966">
    <property type="entry name" value="HD"/>
    <property type="match status" value="1"/>
</dbReference>
<dbReference type="SMART" id="SM00471">
    <property type="entry name" value="HDc"/>
    <property type="match status" value="1"/>
</dbReference>
<keyword evidence="3" id="KW-0819">tRNA processing</keyword>
<dbReference type="NCBIfam" id="TIGR00277">
    <property type="entry name" value="HDIG"/>
    <property type="match status" value="1"/>
</dbReference>
<keyword evidence="6" id="KW-0547">Nucleotide-binding</keyword>
<dbReference type="InterPro" id="IPR003607">
    <property type="entry name" value="HD/PDEase_dom"/>
</dbReference>
<dbReference type="Pfam" id="PF12627">
    <property type="entry name" value="PolyA_pol_RNAbd"/>
    <property type="match status" value="1"/>
</dbReference>
<evidence type="ECO:0000256" key="2">
    <source>
        <dbReference type="ARBA" id="ARBA00022679"/>
    </source>
</evidence>